<feature type="region of interest" description="Disordered" evidence="11">
    <location>
        <begin position="92"/>
        <end position="112"/>
    </location>
</feature>
<dbReference type="GO" id="GO:0006310">
    <property type="term" value="P:DNA recombination"/>
    <property type="evidence" value="ECO:0007669"/>
    <property type="project" value="UniProtKB-KW"/>
</dbReference>
<dbReference type="GO" id="GO:0015074">
    <property type="term" value="P:DNA integration"/>
    <property type="evidence" value="ECO:0007669"/>
    <property type="project" value="UniProtKB-KW"/>
</dbReference>
<evidence type="ECO:0000256" key="5">
    <source>
        <dbReference type="ARBA" id="ARBA00022801"/>
    </source>
</evidence>
<name>A0A9P3PD18_LYOSH</name>
<keyword evidence="13" id="KW-1185">Reference proteome</keyword>
<comment type="caution">
    <text evidence="12">The sequence shown here is derived from an EMBL/GenBank/DDBJ whole genome shotgun (WGS) entry which is preliminary data.</text>
</comment>
<dbReference type="GO" id="GO:0003676">
    <property type="term" value="F:nucleic acid binding"/>
    <property type="evidence" value="ECO:0007669"/>
    <property type="project" value="InterPro"/>
</dbReference>
<dbReference type="EMBL" id="BRPK01000001">
    <property type="protein sequence ID" value="GLB33224.1"/>
    <property type="molecule type" value="Genomic_DNA"/>
</dbReference>
<keyword evidence="9" id="KW-0239">DNA-directed DNA polymerase</keyword>
<dbReference type="InterPro" id="IPR012337">
    <property type="entry name" value="RNaseH-like_sf"/>
</dbReference>
<keyword evidence="1" id="KW-0548">Nucleotidyltransferase</keyword>
<dbReference type="GO" id="GO:0046872">
    <property type="term" value="F:metal ion binding"/>
    <property type="evidence" value="ECO:0007669"/>
    <property type="project" value="UniProtKB-KW"/>
</dbReference>
<evidence type="ECO:0000256" key="9">
    <source>
        <dbReference type="ARBA" id="ARBA00022932"/>
    </source>
</evidence>
<dbReference type="OrthoDB" id="2713924at2759"/>
<organism evidence="12 13">
    <name type="scientific">Lyophyllum shimeji</name>
    <name type="common">Hon-shimeji</name>
    <name type="synonym">Tricholoma shimeji</name>
    <dbReference type="NCBI Taxonomy" id="47721"/>
    <lineage>
        <taxon>Eukaryota</taxon>
        <taxon>Fungi</taxon>
        <taxon>Dikarya</taxon>
        <taxon>Basidiomycota</taxon>
        <taxon>Agaricomycotina</taxon>
        <taxon>Agaricomycetes</taxon>
        <taxon>Agaricomycetidae</taxon>
        <taxon>Agaricales</taxon>
        <taxon>Tricholomatineae</taxon>
        <taxon>Lyophyllaceae</taxon>
        <taxon>Lyophyllum</taxon>
    </lineage>
</organism>
<dbReference type="SUPFAM" id="SSF53098">
    <property type="entry name" value="Ribonuclease H-like"/>
    <property type="match status" value="1"/>
</dbReference>
<protein>
    <submittedName>
        <fullName evidence="12">Uncharacterized protein</fullName>
    </submittedName>
</protein>
<feature type="region of interest" description="Disordered" evidence="11">
    <location>
        <begin position="1"/>
        <end position="20"/>
    </location>
</feature>
<evidence type="ECO:0000256" key="4">
    <source>
        <dbReference type="ARBA" id="ARBA00022759"/>
    </source>
</evidence>
<dbReference type="GO" id="GO:0016787">
    <property type="term" value="F:hydrolase activity"/>
    <property type="evidence" value="ECO:0007669"/>
    <property type="project" value="UniProtKB-KW"/>
</dbReference>
<gene>
    <name evidence="12" type="ORF">LshimejAT787_0101090</name>
</gene>
<evidence type="ECO:0000256" key="3">
    <source>
        <dbReference type="ARBA" id="ARBA00022723"/>
    </source>
</evidence>
<evidence type="ECO:0000256" key="7">
    <source>
        <dbReference type="ARBA" id="ARBA00022908"/>
    </source>
</evidence>
<keyword evidence="8" id="KW-0695">RNA-directed DNA polymerase</keyword>
<evidence type="ECO:0000313" key="13">
    <source>
        <dbReference type="Proteomes" id="UP001063166"/>
    </source>
</evidence>
<keyword evidence="6" id="KW-0460">Magnesium</keyword>
<keyword evidence="7" id="KW-0229">DNA integration</keyword>
<dbReference type="Proteomes" id="UP001063166">
    <property type="component" value="Unassembled WGS sequence"/>
</dbReference>
<accession>A0A9P3PD18</accession>
<dbReference type="GO" id="GO:0003887">
    <property type="term" value="F:DNA-directed DNA polymerase activity"/>
    <property type="evidence" value="ECO:0007669"/>
    <property type="project" value="UniProtKB-KW"/>
</dbReference>
<keyword evidence="10" id="KW-0233">DNA recombination</keyword>
<dbReference type="Gene3D" id="3.30.420.10">
    <property type="entry name" value="Ribonuclease H-like superfamily/Ribonuclease H"/>
    <property type="match status" value="1"/>
</dbReference>
<evidence type="ECO:0000313" key="12">
    <source>
        <dbReference type="EMBL" id="GLB33224.1"/>
    </source>
</evidence>
<dbReference type="InterPro" id="IPR039537">
    <property type="entry name" value="Retrotran_Ty1/copia-like"/>
</dbReference>
<dbReference type="PANTHER" id="PTHR42648:SF11">
    <property type="entry name" value="TRANSPOSON TY4-P GAG-POL POLYPROTEIN"/>
    <property type="match status" value="1"/>
</dbReference>
<sequence>MPSSDSGSSPKMVKSTDATNPSITAIKMSVGFTGAKLERDKGDFKTWVHVFRGFVTLNHLRGYIFEPLVRAPDRDEEPNAYRNYVENCEWRNQAPLQTKTPVPRKREDGPGHRATRKLGIVWVDLTGPSPVQSRHGHVYIMNLVDDFTNKPWSIPLRKKSDTLDELKAWERAREVETGLKVGVYRTGHDGELSGRQMEAWLRSQGTD</sequence>
<dbReference type="PANTHER" id="PTHR42648">
    <property type="entry name" value="TRANSPOSASE, PUTATIVE-RELATED"/>
    <property type="match status" value="1"/>
</dbReference>
<keyword evidence="2" id="KW-0540">Nuclease</keyword>
<dbReference type="GO" id="GO:0004519">
    <property type="term" value="F:endonuclease activity"/>
    <property type="evidence" value="ECO:0007669"/>
    <property type="project" value="UniProtKB-KW"/>
</dbReference>
<dbReference type="InterPro" id="IPR036397">
    <property type="entry name" value="RNaseH_sf"/>
</dbReference>
<keyword evidence="9" id="KW-0808">Transferase</keyword>
<reference evidence="12" key="1">
    <citation type="submission" date="2022-07" db="EMBL/GenBank/DDBJ databases">
        <title>The genome of Lyophyllum shimeji provides insight into the initial evolution of ectomycorrhizal fungal genome.</title>
        <authorList>
            <person name="Kobayashi Y."/>
            <person name="Shibata T."/>
            <person name="Hirakawa H."/>
            <person name="Shigenobu S."/>
            <person name="Nishiyama T."/>
            <person name="Yamada A."/>
            <person name="Hasebe M."/>
            <person name="Kawaguchi M."/>
        </authorList>
    </citation>
    <scope>NUCLEOTIDE SEQUENCE</scope>
    <source>
        <strain evidence="12">AT787</strain>
    </source>
</reference>
<proteinExistence type="predicted"/>
<evidence type="ECO:0000256" key="1">
    <source>
        <dbReference type="ARBA" id="ARBA00022695"/>
    </source>
</evidence>
<evidence type="ECO:0000256" key="11">
    <source>
        <dbReference type="SAM" id="MobiDB-lite"/>
    </source>
</evidence>
<evidence type="ECO:0000256" key="8">
    <source>
        <dbReference type="ARBA" id="ARBA00022918"/>
    </source>
</evidence>
<evidence type="ECO:0000256" key="2">
    <source>
        <dbReference type="ARBA" id="ARBA00022722"/>
    </source>
</evidence>
<dbReference type="GO" id="GO:0003964">
    <property type="term" value="F:RNA-directed DNA polymerase activity"/>
    <property type="evidence" value="ECO:0007669"/>
    <property type="project" value="UniProtKB-KW"/>
</dbReference>
<dbReference type="AlphaFoldDB" id="A0A9P3PD18"/>
<evidence type="ECO:0000256" key="10">
    <source>
        <dbReference type="ARBA" id="ARBA00023172"/>
    </source>
</evidence>
<keyword evidence="3" id="KW-0479">Metal-binding</keyword>
<keyword evidence="5" id="KW-0378">Hydrolase</keyword>
<keyword evidence="4" id="KW-0255">Endonuclease</keyword>
<evidence type="ECO:0000256" key="6">
    <source>
        <dbReference type="ARBA" id="ARBA00022842"/>
    </source>
</evidence>